<evidence type="ECO:0000259" key="4">
    <source>
        <dbReference type="PROSITE" id="PS50048"/>
    </source>
</evidence>
<sequence>MSSRASSPHYDERRNPPATAPSSSRAEQPAGGERQAKRMKYTPRACEQCRRRKLRCTGERPCERCVRGKEHCSLLDEDPNGKPRRPRNPVPVPANTAVDAGAVPRPSQVATGSSGQQPDLIALLLDRLDSLEHNTAMMSRALGNAGIRFSPPDERERRRHGSGYPTTSNAYPETSSYSLEDRHRATRESWGGAGHSTMPSPEPDAYAAHTALTQPVEGLGAILADELETTGVSLTRRFHRSPDPDVGPFQPPGFGPGPMDRTPSDSWTIRLKPPPGRTLSVRCGPVLCFLPTHARHDDYLDFFFTQINPFLPCLNENGVRQRSSAIYERAFGPSAAEREPALRFTLGPYLALLFNLYACVDIFKRTPGAEGQEAEGYAWFRQAQELIGRRQIPAAGGDLTGIQIVILQSLFLSHRGNLDSAYIAIGRAPRLCYQHGVNNAANWTKMSAFRLHMRQRVLYVSFCLDRRLSFMSGRPYGMHTRDINMSQPDGIIDSNAYLDQTLPPPSSASTLQPWLGALTAYAKFTGRAWDEIACPTASAEDRPALVDALDADINHWLIQFECGTALDAEDRTPIQKQQRLIIRTLMWDLRLVLRRSQIIQNQFDDRVGNLCGELACSVVEAIYHASFEASWSRAYYLKAHAPTILFSPIIVLATLLIRYPGNSFVTYRLRFQQAVEVIERLATELAAAAHIESLINEIVRLTNASIKAREGGKDATAELYQDAASILDFGDLFSTEIQNLTNHGSAFFHEVATPRNEWDVLTGGSGSSGQPLEEGFSWDTLFAAFPSYEQL</sequence>
<dbReference type="RefSeq" id="XP_028474331.1">
    <property type="nucleotide sequence ID" value="XM_028617024.1"/>
</dbReference>
<dbReference type="EMBL" id="RSCE01000010">
    <property type="protein sequence ID" value="RSH79184.1"/>
    <property type="molecule type" value="Genomic_DNA"/>
</dbReference>
<feature type="region of interest" description="Disordered" evidence="3">
    <location>
        <begin position="73"/>
        <end position="99"/>
    </location>
</feature>
<dbReference type="CDD" id="cd12148">
    <property type="entry name" value="fungal_TF_MHR"/>
    <property type="match status" value="1"/>
</dbReference>
<feature type="domain" description="Zn(2)-C6 fungal-type" evidence="4">
    <location>
        <begin position="45"/>
        <end position="74"/>
    </location>
</feature>
<keyword evidence="2" id="KW-0539">Nucleus</keyword>
<dbReference type="AlphaFoldDB" id="A0A427XK99"/>
<dbReference type="GeneID" id="39585766"/>
<dbReference type="SMART" id="SM00066">
    <property type="entry name" value="GAL4"/>
    <property type="match status" value="1"/>
</dbReference>
<gene>
    <name evidence="5" type="ORF">EHS24_001223</name>
</gene>
<feature type="compositionally biased region" description="Polar residues" evidence="3">
    <location>
        <begin position="164"/>
        <end position="178"/>
    </location>
</feature>
<dbReference type="Gene3D" id="4.10.240.10">
    <property type="entry name" value="Zn(2)-C6 fungal-type DNA-binding domain"/>
    <property type="match status" value="1"/>
</dbReference>
<dbReference type="InterPro" id="IPR001138">
    <property type="entry name" value="Zn2Cys6_DnaBD"/>
</dbReference>
<dbReference type="GO" id="GO:0003677">
    <property type="term" value="F:DNA binding"/>
    <property type="evidence" value="ECO:0007669"/>
    <property type="project" value="InterPro"/>
</dbReference>
<dbReference type="Pfam" id="PF00172">
    <property type="entry name" value="Zn_clus"/>
    <property type="match status" value="1"/>
</dbReference>
<feature type="region of interest" description="Disordered" evidence="3">
    <location>
        <begin position="1"/>
        <end position="45"/>
    </location>
</feature>
<feature type="region of interest" description="Disordered" evidence="3">
    <location>
        <begin position="145"/>
        <end position="205"/>
    </location>
</feature>
<dbReference type="PANTHER" id="PTHR46910:SF1">
    <property type="entry name" value="MISCELLANEOUS ZN(II)2CYS6 TRANSCRIPTION FACTOR (EUROFUNG)-RELATED"/>
    <property type="match status" value="1"/>
</dbReference>
<dbReference type="GO" id="GO:0006351">
    <property type="term" value="P:DNA-templated transcription"/>
    <property type="evidence" value="ECO:0007669"/>
    <property type="project" value="InterPro"/>
</dbReference>
<evidence type="ECO:0000256" key="1">
    <source>
        <dbReference type="ARBA" id="ARBA00022723"/>
    </source>
</evidence>
<proteinExistence type="predicted"/>
<protein>
    <recommendedName>
        <fullName evidence="4">Zn(2)-C6 fungal-type domain-containing protein</fullName>
    </recommendedName>
</protein>
<dbReference type="InterPro" id="IPR050987">
    <property type="entry name" value="AtrR-like"/>
</dbReference>
<feature type="region of interest" description="Disordered" evidence="3">
    <location>
        <begin position="237"/>
        <end position="262"/>
    </location>
</feature>
<reference evidence="5 6" key="1">
    <citation type="submission" date="2018-11" db="EMBL/GenBank/DDBJ databases">
        <title>Genome sequence of Apiotrichum porosum DSM 27194.</title>
        <authorList>
            <person name="Aliyu H."/>
            <person name="Gorte O."/>
            <person name="Ochsenreither K."/>
        </authorList>
    </citation>
    <scope>NUCLEOTIDE SEQUENCE [LARGE SCALE GENOMIC DNA]</scope>
    <source>
        <strain evidence="5 6">DSM 27194</strain>
    </source>
</reference>
<comment type="caution">
    <text evidence="5">The sequence shown here is derived from an EMBL/GenBank/DDBJ whole genome shotgun (WGS) entry which is preliminary data.</text>
</comment>
<dbReference type="Pfam" id="PF04082">
    <property type="entry name" value="Fungal_trans"/>
    <property type="match status" value="1"/>
</dbReference>
<dbReference type="PROSITE" id="PS50048">
    <property type="entry name" value="ZN2_CY6_FUNGAL_2"/>
    <property type="match status" value="1"/>
</dbReference>
<dbReference type="GO" id="GO:0008270">
    <property type="term" value="F:zinc ion binding"/>
    <property type="evidence" value="ECO:0007669"/>
    <property type="project" value="InterPro"/>
</dbReference>
<dbReference type="CDD" id="cd00067">
    <property type="entry name" value="GAL4"/>
    <property type="match status" value="1"/>
</dbReference>
<dbReference type="PROSITE" id="PS00463">
    <property type="entry name" value="ZN2_CY6_FUNGAL_1"/>
    <property type="match status" value="1"/>
</dbReference>
<name>A0A427XK99_9TREE</name>
<dbReference type="InterPro" id="IPR007219">
    <property type="entry name" value="XnlR_reg_dom"/>
</dbReference>
<organism evidence="5 6">
    <name type="scientific">Apiotrichum porosum</name>
    <dbReference type="NCBI Taxonomy" id="105984"/>
    <lineage>
        <taxon>Eukaryota</taxon>
        <taxon>Fungi</taxon>
        <taxon>Dikarya</taxon>
        <taxon>Basidiomycota</taxon>
        <taxon>Agaricomycotina</taxon>
        <taxon>Tremellomycetes</taxon>
        <taxon>Trichosporonales</taxon>
        <taxon>Trichosporonaceae</taxon>
        <taxon>Apiotrichum</taxon>
    </lineage>
</organism>
<dbReference type="STRING" id="105984.A0A427XK99"/>
<dbReference type="Proteomes" id="UP000279236">
    <property type="component" value="Unassembled WGS sequence"/>
</dbReference>
<dbReference type="SUPFAM" id="SSF57701">
    <property type="entry name" value="Zn2/Cys6 DNA-binding domain"/>
    <property type="match status" value="1"/>
</dbReference>
<evidence type="ECO:0000256" key="2">
    <source>
        <dbReference type="ARBA" id="ARBA00023242"/>
    </source>
</evidence>
<keyword evidence="1" id="KW-0479">Metal-binding</keyword>
<evidence type="ECO:0000313" key="6">
    <source>
        <dbReference type="Proteomes" id="UP000279236"/>
    </source>
</evidence>
<dbReference type="InterPro" id="IPR036864">
    <property type="entry name" value="Zn2-C6_fun-type_DNA-bd_sf"/>
</dbReference>
<keyword evidence="6" id="KW-1185">Reference proteome</keyword>
<dbReference type="PANTHER" id="PTHR46910">
    <property type="entry name" value="TRANSCRIPTION FACTOR PDR1"/>
    <property type="match status" value="1"/>
</dbReference>
<evidence type="ECO:0000256" key="3">
    <source>
        <dbReference type="SAM" id="MobiDB-lite"/>
    </source>
</evidence>
<dbReference type="OrthoDB" id="2441642at2759"/>
<dbReference type="GO" id="GO:0000981">
    <property type="term" value="F:DNA-binding transcription factor activity, RNA polymerase II-specific"/>
    <property type="evidence" value="ECO:0007669"/>
    <property type="project" value="InterPro"/>
</dbReference>
<accession>A0A427XK99</accession>
<evidence type="ECO:0000313" key="5">
    <source>
        <dbReference type="EMBL" id="RSH79184.1"/>
    </source>
</evidence>